<keyword evidence="5" id="KW-0808">Transferase</keyword>
<evidence type="ECO:0000256" key="6">
    <source>
        <dbReference type="ARBA" id="ARBA00022777"/>
    </source>
</evidence>
<accession>A0AAW0PF11</accession>
<keyword evidence="4" id="KW-0597">Phosphoprotein</keyword>
<name>A0AAW0PF11_9GOBI</name>
<feature type="compositionally biased region" description="Basic and acidic residues" evidence="9">
    <location>
        <begin position="15"/>
        <end position="47"/>
    </location>
</feature>
<dbReference type="PANTHER" id="PTHR46538:SF2">
    <property type="entry name" value="NON-SPECIFIC SERINE_THREONINE PROTEIN KINASE"/>
    <property type="match status" value="1"/>
</dbReference>
<evidence type="ECO:0000313" key="11">
    <source>
        <dbReference type="Proteomes" id="UP001460270"/>
    </source>
</evidence>
<dbReference type="InterPro" id="IPR051585">
    <property type="entry name" value="STE20_Ser/Thr_Kinases"/>
</dbReference>
<comment type="catalytic activity">
    <reaction evidence="8">
        <text>L-seryl-[protein] + ATP = O-phospho-L-seryl-[protein] + ADP + H(+)</text>
        <dbReference type="Rhea" id="RHEA:17989"/>
        <dbReference type="Rhea" id="RHEA-COMP:9863"/>
        <dbReference type="Rhea" id="RHEA-COMP:11604"/>
        <dbReference type="ChEBI" id="CHEBI:15378"/>
        <dbReference type="ChEBI" id="CHEBI:29999"/>
        <dbReference type="ChEBI" id="CHEBI:30616"/>
        <dbReference type="ChEBI" id="CHEBI:83421"/>
        <dbReference type="ChEBI" id="CHEBI:456216"/>
        <dbReference type="EC" id="2.7.11.1"/>
    </reaction>
</comment>
<evidence type="ECO:0000256" key="1">
    <source>
        <dbReference type="ARBA" id="ARBA00008874"/>
    </source>
</evidence>
<evidence type="ECO:0000256" key="8">
    <source>
        <dbReference type="ARBA" id="ARBA00048679"/>
    </source>
</evidence>
<reference evidence="11" key="1">
    <citation type="submission" date="2024-04" db="EMBL/GenBank/DDBJ databases">
        <title>Salinicola lusitanus LLJ914,a marine bacterium isolated from the Okinawa Trough.</title>
        <authorList>
            <person name="Li J."/>
        </authorList>
    </citation>
    <scope>NUCLEOTIDE SEQUENCE [LARGE SCALE GENOMIC DNA]</scope>
</reference>
<evidence type="ECO:0000256" key="2">
    <source>
        <dbReference type="ARBA" id="ARBA00012513"/>
    </source>
</evidence>
<evidence type="ECO:0000256" key="7">
    <source>
        <dbReference type="ARBA" id="ARBA00047899"/>
    </source>
</evidence>
<feature type="region of interest" description="Disordered" evidence="9">
    <location>
        <begin position="120"/>
        <end position="140"/>
    </location>
</feature>
<evidence type="ECO:0000256" key="4">
    <source>
        <dbReference type="ARBA" id="ARBA00022553"/>
    </source>
</evidence>
<evidence type="ECO:0000256" key="9">
    <source>
        <dbReference type="SAM" id="MobiDB-lite"/>
    </source>
</evidence>
<evidence type="ECO:0000256" key="5">
    <source>
        <dbReference type="ARBA" id="ARBA00022679"/>
    </source>
</evidence>
<dbReference type="EMBL" id="JBBPFD010000005">
    <property type="protein sequence ID" value="KAK7925819.1"/>
    <property type="molecule type" value="Genomic_DNA"/>
</dbReference>
<sequence length="140" mass="16777">MFKKSLRIQSNSSPAEEREKIKQFSQQEDKRQKAERLHQQQKHETQMREMIGQCDANIRELQQLQNETQRLKFLDEQHNNLLKDWRDQLKPRKKALENELTLKKHEQDMFFRMSASIDCPNPSSPTKLSKFVPYQDSSSM</sequence>
<comment type="caution">
    <text evidence="10">The sequence shown here is derived from an EMBL/GenBank/DDBJ whole genome shotgun (WGS) entry which is preliminary data.</text>
</comment>
<dbReference type="Pfam" id="PF12474">
    <property type="entry name" value="PKK"/>
    <property type="match status" value="1"/>
</dbReference>
<dbReference type="PANTHER" id="PTHR46538">
    <property type="entry name" value="PROTEIN KINASE DOMAIN-CONTAINING PROTEIN"/>
    <property type="match status" value="1"/>
</dbReference>
<dbReference type="EC" id="2.7.11.1" evidence="2"/>
<comment type="similarity">
    <text evidence="1">Belongs to the protein kinase superfamily. STE Ser/Thr protein kinase family. STE20 subfamily.</text>
</comment>
<organism evidence="10 11">
    <name type="scientific">Mugilogobius chulae</name>
    <name type="common">yellowstripe goby</name>
    <dbReference type="NCBI Taxonomy" id="88201"/>
    <lineage>
        <taxon>Eukaryota</taxon>
        <taxon>Metazoa</taxon>
        <taxon>Chordata</taxon>
        <taxon>Craniata</taxon>
        <taxon>Vertebrata</taxon>
        <taxon>Euteleostomi</taxon>
        <taxon>Actinopterygii</taxon>
        <taxon>Neopterygii</taxon>
        <taxon>Teleostei</taxon>
        <taxon>Neoteleostei</taxon>
        <taxon>Acanthomorphata</taxon>
        <taxon>Gobiaria</taxon>
        <taxon>Gobiiformes</taxon>
        <taxon>Gobioidei</taxon>
        <taxon>Gobiidae</taxon>
        <taxon>Gobionellinae</taxon>
        <taxon>Mugilogobius</taxon>
    </lineage>
</organism>
<evidence type="ECO:0000313" key="10">
    <source>
        <dbReference type="EMBL" id="KAK7925819.1"/>
    </source>
</evidence>
<protein>
    <recommendedName>
        <fullName evidence="2">non-specific serine/threonine protein kinase</fullName>
        <ecNumber evidence="2">2.7.11.1</ecNumber>
    </recommendedName>
</protein>
<keyword evidence="3" id="KW-0723">Serine/threonine-protein kinase</keyword>
<feature type="region of interest" description="Disordered" evidence="9">
    <location>
        <begin position="1"/>
        <end position="47"/>
    </location>
</feature>
<gene>
    <name evidence="10" type="ORF">WMY93_008129</name>
</gene>
<evidence type="ECO:0000256" key="3">
    <source>
        <dbReference type="ARBA" id="ARBA00022527"/>
    </source>
</evidence>
<dbReference type="InterPro" id="IPR022165">
    <property type="entry name" value="PKK"/>
</dbReference>
<proteinExistence type="inferred from homology"/>
<comment type="catalytic activity">
    <reaction evidence="7">
        <text>L-threonyl-[protein] + ATP = O-phospho-L-threonyl-[protein] + ADP + H(+)</text>
        <dbReference type="Rhea" id="RHEA:46608"/>
        <dbReference type="Rhea" id="RHEA-COMP:11060"/>
        <dbReference type="Rhea" id="RHEA-COMP:11605"/>
        <dbReference type="ChEBI" id="CHEBI:15378"/>
        <dbReference type="ChEBI" id="CHEBI:30013"/>
        <dbReference type="ChEBI" id="CHEBI:30616"/>
        <dbReference type="ChEBI" id="CHEBI:61977"/>
        <dbReference type="ChEBI" id="CHEBI:456216"/>
        <dbReference type="EC" id="2.7.11.1"/>
    </reaction>
</comment>
<dbReference type="Proteomes" id="UP001460270">
    <property type="component" value="Unassembled WGS sequence"/>
</dbReference>
<keyword evidence="6" id="KW-0418">Kinase</keyword>
<dbReference type="AlphaFoldDB" id="A0AAW0PF11"/>
<dbReference type="GO" id="GO:0004674">
    <property type="term" value="F:protein serine/threonine kinase activity"/>
    <property type="evidence" value="ECO:0007669"/>
    <property type="project" value="UniProtKB-KW"/>
</dbReference>
<keyword evidence="11" id="KW-1185">Reference proteome</keyword>